<evidence type="ECO:0000256" key="1">
    <source>
        <dbReference type="ARBA" id="ARBA00022737"/>
    </source>
</evidence>
<protein>
    <submittedName>
        <fullName evidence="4">Uncharacterized protein</fullName>
    </submittedName>
</protein>
<gene>
    <name evidence="4" type="ORF">COCVIDRAFT_56660</name>
</gene>
<dbReference type="Proteomes" id="UP000054337">
    <property type="component" value="Unassembled WGS sequence"/>
</dbReference>
<proteinExistence type="predicted"/>
<dbReference type="EMBL" id="KI968762">
    <property type="protein sequence ID" value="EUN24738.1"/>
    <property type="molecule type" value="Genomic_DNA"/>
</dbReference>
<dbReference type="PROSITE" id="PS50297">
    <property type="entry name" value="ANK_REP_REGION"/>
    <property type="match status" value="2"/>
</dbReference>
<feature type="repeat" description="ANK" evidence="3">
    <location>
        <begin position="81"/>
        <end position="113"/>
    </location>
</feature>
<dbReference type="PANTHER" id="PTHR24171">
    <property type="entry name" value="ANKYRIN REPEAT DOMAIN-CONTAINING PROTEIN 39-RELATED"/>
    <property type="match status" value="1"/>
</dbReference>
<dbReference type="SUPFAM" id="SSF48403">
    <property type="entry name" value="Ankyrin repeat"/>
    <property type="match status" value="1"/>
</dbReference>
<dbReference type="Pfam" id="PF00023">
    <property type="entry name" value="Ank"/>
    <property type="match status" value="1"/>
</dbReference>
<dbReference type="HOGENOM" id="CLU_000134_18_9_1"/>
<dbReference type="AlphaFoldDB" id="W7E2X5"/>
<name>W7E2X5_BIPV3</name>
<keyword evidence="2 3" id="KW-0040">ANK repeat</keyword>
<evidence type="ECO:0000313" key="4">
    <source>
        <dbReference type="EMBL" id="EUN24738.1"/>
    </source>
</evidence>
<dbReference type="InterPro" id="IPR036770">
    <property type="entry name" value="Ankyrin_rpt-contain_sf"/>
</dbReference>
<dbReference type="Gene3D" id="1.25.40.20">
    <property type="entry name" value="Ankyrin repeat-containing domain"/>
    <property type="match status" value="2"/>
</dbReference>
<dbReference type="RefSeq" id="XP_014554318.1">
    <property type="nucleotide sequence ID" value="XM_014698832.1"/>
</dbReference>
<organism evidence="4 5">
    <name type="scientific">Bipolaris victoriae (strain FI3)</name>
    <name type="common">Victoria blight of oats agent</name>
    <name type="synonym">Cochliobolus victoriae</name>
    <dbReference type="NCBI Taxonomy" id="930091"/>
    <lineage>
        <taxon>Eukaryota</taxon>
        <taxon>Fungi</taxon>
        <taxon>Dikarya</taxon>
        <taxon>Ascomycota</taxon>
        <taxon>Pezizomycotina</taxon>
        <taxon>Dothideomycetes</taxon>
        <taxon>Pleosporomycetidae</taxon>
        <taxon>Pleosporales</taxon>
        <taxon>Pleosporineae</taxon>
        <taxon>Pleosporaceae</taxon>
        <taxon>Bipolaris</taxon>
    </lineage>
</organism>
<dbReference type="GeneID" id="26257649"/>
<dbReference type="PANTHER" id="PTHR24171:SF9">
    <property type="entry name" value="ANKYRIN REPEAT DOMAIN-CONTAINING PROTEIN 39"/>
    <property type="match status" value="1"/>
</dbReference>
<evidence type="ECO:0000256" key="3">
    <source>
        <dbReference type="PROSITE-ProRule" id="PRU00023"/>
    </source>
</evidence>
<evidence type="ECO:0000256" key="2">
    <source>
        <dbReference type="ARBA" id="ARBA00023043"/>
    </source>
</evidence>
<reference evidence="4 5" key="1">
    <citation type="journal article" date="2013" name="PLoS Genet.">
        <title>Comparative genome structure, secondary metabolite, and effector coding capacity across Cochliobolus pathogens.</title>
        <authorList>
            <person name="Condon B.J."/>
            <person name="Leng Y."/>
            <person name="Wu D."/>
            <person name="Bushley K.E."/>
            <person name="Ohm R.A."/>
            <person name="Otillar R."/>
            <person name="Martin J."/>
            <person name="Schackwitz W."/>
            <person name="Grimwood J."/>
            <person name="MohdZainudin N."/>
            <person name="Xue C."/>
            <person name="Wang R."/>
            <person name="Manning V.A."/>
            <person name="Dhillon B."/>
            <person name="Tu Z.J."/>
            <person name="Steffenson B.J."/>
            <person name="Salamov A."/>
            <person name="Sun H."/>
            <person name="Lowry S."/>
            <person name="LaButti K."/>
            <person name="Han J."/>
            <person name="Copeland A."/>
            <person name="Lindquist E."/>
            <person name="Barry K."/>
            <person name="Schmutz J."/>
            <person name="Baker S.E."/>
            <person name="Ciuffetti L.M."/>
            <person name="Grigoriev I.V."/>
            <person name="Zhong S."/>
            <person name="Turgeon B.G."/>
        </authorList>
    </citation>
    <scope>NUCLEOTIDE SEQUENCE [LARGE SCALE GENOMIC DNA]</scope>
    <source>
        <strain evidence="4 5">FI3</strain>
    </source>
</reference>
<feature type="repeat" description="ANK" evidence="3">
    <location>
        <begin position="114"/>
        <end position="137"/>
    </location>
</feature>
<accession>W7E2X5</accession>
<sequence length="137" mass="14599">MVEWLLGQGADVNLRTSESSPLFGACLADDADMARLLLDKGAVVNEVCHGVWTPLHAAYQSGAVTRLLLDQGANVNTTNSAGWTPLHKAIDKDKLDIARFLLKRGANVNLVARSTDAPLHLACSKGSPAQVRLLLDA</sequence>
<evidence type="ECO:0000313" key="5">
    <source>
        <dbReference type="Proteomes" id="UP000054337"/>
    </source>
</evidence>
<dbReference type="SMART" id="SM00248">
    <property type="entry name" value="ANK"/>
    <property type="match status" value="3"/>
</dbReference>
<keyword evidence="5" id="KW-1185">Reference proteome</keyword>
<feature type="non-terminal residue" evidence="4">
    <location>
        <position position="137"/>
    </location>
</feature>
<keyword evidence="1" id="KW-0677">Repeat</keyword>
<dbReference type="InterPro" id="IPR002110">
    <property type="entry name" value="Ankyrin_rpt"/>
</dbReference>
<dbReference type="Pfam" id="PF12796">
    <property type="entry name" value="Ank_2"/>
    <property type="match status" value="1"/>
</dbReference>
<dbReference type="PROSITE" id="PS50088">
    <property type="entry name" value="ANK_REPEAT"/>
    <property type="match status" value="2"/>
</dbReference>